<evidence type="ECO:0008006" key="2">
    <source>
        <dbReference type="Google" id="ProtNLM"/>
    </source>
</evidence>
<sequence>MGQVTIYLEDEIENRMNAAAKSSHLSKSKWVAKLIHEKVANEWPQLVADFAGSWDDFPSIEDIRKNSSVDIKREKF</sequence>
<proteinExistence type="predicted"/>
<dbReference type="AlphaFoldDB" id="A0A3B0W3G5"/>
<reference evidence="1" key="1">
    <citation type="submission" date="2018-06" db="EMBL/GenBank/DDBJ databases">
        <authorList>
            <person name="Zhirakovskaya E."/>
        </authorList>
    </citation>
    <scope>NUCLEOTIDE SEQUENCE</scope>
</reference>
<name>A0A3B0W3G5_9ZZZZ</name>
<protein>
    <recommendedName>
        <fullName evidence="2">CopG family transcriptional regulator</fullName>
    </recommendedName>
</protein>
<gene>
    <name evidence="1" type="ORF">MNBD_GAMMA06-1630</name>
</gene>
<organism evidence="1">
    <name type="scientific">hydrothermal vent metagenome</name>
    <dbReference type="NCBI Taxonomy" id="652676"/>
    <lineage>
        <taxon>unclassified sequences</taxon>
        <taxon>metagenomes</taxon>
        <taxon>ecological metagenomes</taxon>
    </lineage>
</organism>
<accession>A0A3B0W3G5</accession>
<evidence type="ECO:0000313" key="1">
    <source>
        <dbReference type="EMBL" id="VAW50385.1"/>
    </source>
</evidence>
<dbReference type="EMBL" id="UOFD01000012">
    <property type="protein sequence ID" value="VAW50385.1"/>
    <property type="molecule type" value="Genomic_DNA"/>
</dbReference>